<dbReference type="EMBL" id="VRZA01000002">
    <property type="protein sequence ID" value="TXS95911.1"/>
    <property type="molecule type" value="Genomic_DNA"/>
</dbReference>
<dbReference type="GO" id="GO:0016020">
    <property type="term" value="C:membrane"/>
    <property type="evidence" value="ECO:0007669"/>
    <property type="project" value="TreeGrafter"/>
</dbReference>
<evidence type="ECO:0000313" key="3">
    <source>
        <dbReference type="EMBL" id="TXS95911.1"/>
    </source>
</evidence>
<organism evidence="3 4">
    <name type="scientific">Parahaliea maris</name>
    <dbReference type="NCBI Taxonomy" id="2716870"/>
    <lineage>
        <taxon>Bacteria</taxon>
        <taxon>Pseudomonadati</taxon>
        <taxon>Pseudomonadota</taxon>
        <taxon>Gammaproteobacteria</taxon>
        <taxon>Cellvibrionales</taxon>
        <taxon>Halieaceae</taxon>
        <taxon>Parahaliea</taxon>
    </lineage>
</organism>
<protein>
    <submittedName>
        <fullName evidence="3">Acyltransferase family protein</fullName>
    </submittedName>
</protein>
<dbReference type="PANTHER" id="PTHR22753">
    <property type="entry name" value="TRANSMEMBRANE PROTEIN 68"/>
    <property type="match status" value="1"/>
</dbReference>
<name>A0A5C9A9H5_9GAMM</name>
<dbReference type="CDD" id="cd07987">
    <property type="entry name" value="LPLAT_MGAT-like"/>
    <property type="match status" value="1"/>
</dbReference>
<evidence type="ECO:0000256" key="2">
    <source>
        <dbReference type="ARBA" id="ARBA00023315"/>
    </source>
</evidence>
<dbReference type="Proteomes" id="UP000321039">
    <property type="component" value="Unassembled WGS sequence"/>
</dbReference>
<keyword evidence="2 3" id="KW-0012">Acyltransferase</keyword>
<evidence type="ECO:0000256" key="1">
    <source>
        <dbReference type="ARBA" id="ARBA00022679"/>
    </source>
</evidence>
<accession>A0A5C9A9H5</accession>
<proteinExistence type="predicted"/>
<evidence type="ECO:0000313" key="4">
    <source>
        <dbReference type="Proteomes" id="UP000321039"/>
    </source>
</evidence>
<dbReference type="SUPFAM" id="SSF69593">
    <property type="entry name" value="Glycerol-3-phosphate (1)-acyltransferase"/>
    <property type="match status" value="1"/>
</dbReference>
<dbReference type="PANTHER" id="PTHR22753:SF14">
    <property type="entry name" value="MONOACYLGLYCEROL_DIACYLGLYCEROL O-ACYLTRANSFERASE"/>
    <property type="match status" value="1"/>
</dbReference>
<sequence length="259" mass="29243">MGRMYQVVDKVFRPTLLHGDRVPDRPCLFIGNHSLFALDGWVFAPTVFHELGRSVRALGDKFLFSNKALGDTLIDLGAVMGHPAVCEALMENGSDLLVFPGGAHEAVKSASEMYELQWKERYGFVRLAAKHGYTIMPFGMIGPDEFYDHWLESDEIPNSALGRLLKRFGLLDENTRTDMLPPIPRGSLGTLLPRPQRCYIGFGHPVDLADYAGKTPTKPQQRKIRDEVAGEIEAQLAELLRLREQRRREDSLLRRILTI</sequence>
<reference evidence="3 4" key="1">
    <citation type="submission" date="2019-08" db="EMBL/GenBank/DDBJ databases">
        <title>Parahaliea maris sp. nov., isolated from the surface seawater.</title>
        <authorList>
            <person name="Liu Y."/>
        </authorList>
    </citation>
    <scope>NUCLEOTIDE SEQUENCE [LARGE SCALE GENOMIC DNA]</scope>
    <source>
        <strain evidence="3 4">HSLHS9</strain>
    </source>
</reference>
<dbReference type="InterPro" id="IPR007130">
    <property type="entry name" value="DAGAT"/>
</dbReference>
<keyword evidence="4" id="KW-1185">Reference proteome</keyword>
<dbReference type="Pfam" id="PF03982">
    <property type="entry name" value="DAGAT"/>
    <property type="match status" value="1"/>
</dbReference>
<dbReference type="AlphaFoldDB" id="A0A5C9A9H5"/>
<comment type="caution">
    <text evidence="3">The sequence shown here is derived from an EMBL/GenBank/DDBJ whole genome shotgun (WGS) entry which is preliminary data.</text>
</comment>
<dbReference type="GO" id="GO:0008374">
    <property type="term" value="F:O-acyltransferase activity"/>
    <property type="evidence" value="ECO:0007669"/>
    <property type="project" value="InterPro"/>
</dbReference>
<keyword evidence="1 3" id="KW-0808">Transferase</keyword>
<gene>
    <name evidence="3" type="ORF">FV139_07185</name>
</gene>